<dbReference type="PANTHER" id="PTHR47205">
    <property type="entry name" value="OS07G0599000 PROTEIN"/>
    <property type="match status" value="1"/>
</dbReference>
<evidence type="ECO:0000313" key="3">
    <source>
        <dbReference type="Proteomes" id="UP001141552"/>
    </source>
</evidence>
<dbReference type="InterPro" id="IPR044605">
    <property type="entry name" value="At1g26460-like"/>
</dbReference>
<comment type="caution">
    <text evidence="2">The sequence shown here is derived from an EMBL/GenBank/DDBJ whole genome shotgun (WGS) entry which is preliminary data.</text>
</comment>
<organism evidence="2 3">
    <name type="scientific">Turnera subulata</name>
    <dbReference type="NCBI Taxonomy" id="218843"/>
    <lineage>
        <taxon>Eukaryota</taxon>
        <taxon>Viridiplantae</taxon>
        <taxon>Streptophyta</taxon>
        <taxon>Embryophyta</taxon>
        <taxon>Tracheophyta</taxon>
        <taxon>Spermatophyta</taxon>
        <taxon>Magnoliopsida</taxon>
        <taxon>eudicotyledons</taxon>
        <taxon>Gunneridae</taxon>
        <taxon>Pentapetalae</taxon>
        <taxon>rosids</taxon>
        <taxon>fabids</taxon>
        <taxon>Malpighiales</taxon>
        <taxon>Passifloraceae</taxon>
        <taxon>Turnera</taxon>
    </lineage>
</organism>
<dbReference type="Proteomes" id="UP001141552">
    <property type="component" value="Unassembled WGS sequence"/>
</dbReference>
<dbReference type="PANTHER" id="PTHR47205:SF1">
    <property type="entry name" value="OS07G0599000 PROTEIN"/>
    <property type="match status" value="1"/>
</dbReference>
<dbReference type="InterPro" id="IPR011990">
    <property type="entry name" value="TPR-like_helical_dom_sf"/>
</dbReference>
<protein>
    <recommendedName>
        <fullName evidence="4">Pentacotripeptide-repeat region of PRORP domain-containing protein</fullName>
    </recommendedName>
</protein>
<gene>
    <name evidence="2" type="ORF">Tsubulata_014128</name>
</gene>
<dbReference type="OrthoDB" id="1675309at2759"/>
<dbReference type="AlphaFoldDB" id="A0A9Q0JRM3"/>
<sequence>MKQVFKFWIRSLDKNGKPNQPNVESYNHYLRANYMTGASPADLLDLVASMEDYGLSPNTASFNFVLKAIHNSRELDAAQKLLHRSLFYPFYSLHHFVYS</sequence>
<keyword evidence="3" id="KW-1185">Reference proteome</keyword>
<evidence type="ECO:0008006" key="4">
    <source>
        <dbReference type="Google" id="ProtNLM"/>
    </source>
</evidence>
<evidence type="ECO:0000313" key="2">
    <source>
        <dbReference type="EMBL" id="KAJ4851459.1"/>
    </source>
</evidence>
<dbReference type="EMBL" id="JAKUCV010000050">
    <property type="protein sequence ID" value="KAJ4851459.1"/>
    <property type="molecule type" value="Genomic_DNA"/>
</dbReference>
<keyword evidence="1" id="KW-0677">Repeat</keyword>
<reference evidence="2" key="2">
    <citation type="journal article" date="2023" name="Plants (Basel)">
        <title>Annotation of the Turnera subulata (Passifloraceae) Draft Genome Reveals the S-Locus Evolved after the Divergence of Turneroideae from Passifloroideae in a Stepwise Manner.</title>
        <authorList>
            <person name="Henning P.M."/>
            <person name="Roalson E.H."/>
            <person name="Mir W."/>
            <person name="McCubbin A.G."/>
            <person name="Shore J.S."/>
        </authorList>
    </citation>
    <scope>NUCLEOTIDE SEQUENCE</scope>
    <source>
        <strain evidence="2">F60SS</strain>
    </source>
</reference>
<reference evidence="2" key="1">
    <citation type="submission" date="2022-02" db="EMBL/GenBank/DDBJ databases">
        <authorList>
            <person name="Henning P.M."/>
            <person name="McCubbin A.G."/>
            <person name="Shore J.S."/>
        </authorList>
    </citation>
    <scope>NUCLEOTIDE SEQUENCE</scope>
    <source>
        <strain evidence="2">F60SS</strain>
        <tissue evidence="2">Leaves</tissue>
    </source>
</reference>
<evidence type="ECO:0000256" key="1">
    <source>
        <dbReference type="ARBA" id="ARBA00022737"/>
    </source>
</evidence>
<dbReference type="Gene3D" id="1.25.40.10">
    <property type="entry name" value="Tetratricopeptide repeat domain"/>
    <property type="match status" value="1"/>
</dbReference>
<proteinExistence type="predicted"/>
<name>A0A9Q0JRM3_9ROSI</name>
<accession>A0A9Q0JRM3</accession>
<dbReference type="Pfam" id="PF13812">
    <property type="entry name" value="PPR_3"/>
    <property type="match status" value="1"/>
</dbReference>
<dbReference type="InterPro" id="IPR002885">
    <property type="entry name" value="PPR_rpt"/>
</dbReference>